<keyword evidence="2" id="KW-1003">Cell membrane</keyword>
<dbReference type="SUPFAM" id="SSF103473">
    <property type="entry name" value="MFS general substrate transporter"/>
    <property type="match status" value="1"/>
</dbReference>
<evidence type="ECO:0000256" key="6">
    <source>
        <dbReference type="SAM" id="Phobius"/>
    </source>
</evidence>
<feature type="transmembrane region" description="Helical" evidence="6">
    <location>
        <begin position="356"/>
        <end position="376"/>
    </location>
</feature>
<sequence length="414" mass="45113">MEFLKIKISVFINYLLFGIMLNSVGTVILQAQRYYGVSASSASVLEAFKDITIAVVSFIVASFITRIGYKKSMQIGLAAVAIGCFIIPSLKTFIAVKLLFAITGASFALIKISVFGTIGLITKTEKAHISLMSFIESFFMIGILSGYFFFSYFIDDADAASGRWFTVYYLIGTCYLFALILLSISPLDESAAKPEPGLKFKQSYTDMLRLLVLPLVVSFVLCAFLYVLIEQSIMSWLPTFNNKVLHLPSSISVMMAGIMASSTAIGRFLAGLVLKRISWYSCLTVCLLASAGLVLIAIPLASNTSQQAIRIWADVPFAAYIFPLIGFFLAPIYPAINSVILGALPKNQHGTMSGLIVVFSALGGSLGSLITGYIFQHYGGETAFYFSLVPIGMLAVALYLFQKMKQKHLQSATS</sequence>
<evidence type="ECO:0000256" key="3">
    <source>
        <dbReference type="ARBA" id="ARBA00022692"/>
    </source>
</evidence>
<evidence type="ECO:0000313" key="9">
    <source>
        <dbReference type="Proteomes" id="UP000094313"/>
    </source>
</evidence>
<evidence type="ECO:0000256" key="4">
    <source>
        <dbReference type="ARBA" id="ARBA00022989"/>
    </source>
</evidence>
<feature type="transmembrane region" description="Helical" evidence="6">
    <location>
        <begin position="100"/>
        <end position="122"/>
    </location>
</feature>
<keyword evidence="5 6" id="KW-0472">Membrane</keyword>
<dbReference type="InterPro" id="IPR011701">
    <property type="entry name" value="MFS"/>
</dbReference>
<evidence type="ECO:0000256" key="1">
    <source>
        <dbReference type="ARBA" id="ARBA00004429"/>
    </source>
</evidence>
<accession>A0A1D7QE96</accession>
<keyword evidence="9" id="KW-1185">Reference proteome</keyword>
<gene>
    <name evidence="8" type="ORF">BFS30_07425</name>
</gene>
<dbReference type="Pfam" id="PF07690">
    <property type="entry name" value="MFS_1"/>
    <property type="match status" value="1"/>
</dbReference>
<feature type="transmembrane region" description="Helical" evidence="6">
    <location>
        <begin position="208"/>
        <end position="229"/>
    </location>
</feature>
<name>A0A1D7QE96_9SPHI</name>
<protein>
    <submittedName>
        <fullName evidence="8">MFS transporter</fullName>
    </submittedName>
</protein>
<evidence type="ECO:0000259" key="7">
    <source>
        <dbReference type="PROSITE" id="PS50850"/>
    </source>
</evidence>
<evidence type="ECO:0000256" key="5">
    <source>
        <dbReference type="ARBA" id="ARBA00023136"/>
    </source>
</evidence>
<feature type="transmembrane region" description="Helical" evidence="6">
    <location>
        <begin position="382"/>
        <end position="401"/>
    </location>
</feature>
<organism evidence="8 9">
    <name type="scientific">Pedobacter steynii</name>
    <dbReference type="NCBI Taxonomy" id="430522"/>
    <lineage>
        <taxon>Bacteria</taxon>
        <taxon>Pseudomonadati</taxon>
        <taxon>Bacteroidota</taxon>
        <taxon>Sphingobacteriia</taxon>
        <taxon>Sphingobacteriales</taxon>
        <taxon>Sphingobacteriaceae</taxon>
        <taxon>Pedobacter</taxon>
    </lineage>
</organism>
<feature type="transmembrane region" description="Helical" evidence="6">
    <location>
        <begin position="277"/>
        <end position="300"/>
    </location>
</feature>
<dbReference type="OrthoDB" id="3225787at2"/>
<feature type="transmembrane region" description="Helical" evidence="6">
    <location>
        <begin position="76"/>
        <end position="94"/>
    </location>
</feature>
<feature type="domain" description="Major facilitator superfamily (MFS) profile" evidence="7">
    <location>
        <begin position="6"/>
        <end position="407"/>
    </location>
</feature>
<dbReference type="RefSeq" id="WP_069378706.1">
    <property type="nucleotide sequence ID" value="NZ_CP017141.1"/>
</dbReference>
<dbReference type="PANTHER" id="PTHR43702:SF11">
    <property type="entry name" value="L-FUCOSE-PROTON SYMPORTER"/>
    <property type="match status" value="1"/>
</dbReference>
<evidence type="ECO:0000256" key="2">
    <source>
        <dbReference type="ARBA" id="ARBA00022475"/>
    </source>
</evidence>
<dbReference type="EMBL" id="CP017141">
    <property type="protein sequence ID" value="AOM77013.1"/>
    <property type="molecule type" value="Genomic_DNA"/>
</dbReference>
<dbReference type="InterPro" id="IPR020846">
    <property type="entry name" value="MFS_dom"/>
</dbReference>
<dbReference type="GO" id="GO:0005886">
    <property type="term" value="C:plasma membrane"/>
    <property type="evidence" value="ECO:0007669"/>
    <property type="project" value="UniProtKB-SubCell"/>
</dbReference>
<feature type="transmembrane region" description="Helical" evidence="6">
    <location>
        <begin position="320"/>
        <end position="344"/>
    </location>
</feature>
<dbReference type="KEGG" id="psty:BFS30_07425"/>
<keyword evidence="4 6" id="KW-1133">Transmembrane helix</keyword>
<dbReference type="Proteomes" id="UP000094313">
    <property type="component" value="Chromosome"/>
</dbReference>
<feature type="transmembrane region" description="Helical" evidence="6">
    <location>
        <begin position="134"/>
        <end position="154"/>
    </location>
</feature>
<dbReference type="PANTHER" id="PTHR43702">
    <property type="entry name" value="L-FUCOSE-PROTON SYMPORTER"/>
    <property type="match status" value="1"/>
</dbReference>
<dbReference type="InterPro" id="IPR050375">
    <property type="entry name" value="MFS_TsgA-like"/>
</dbReference>
<dbReference type="Gene3D" id="1.20.1250.20">
    <property type="entry name" value="MFS general substrate transporter like domains"/>
    <property type="match status" value="1"/>
</dbReference>
<dbReference type="GO" id="GO:0022857">
    <property type="term" value="F:transmembrane transporter activity"/>
    <property type="evidence" value="ECO:0007669"/>
    <property type="project" value="InterPro"/>
</dbReference>
<proteinExistence type="predicted"/>
<reference evidence="8 9" key="1">
    <citation type="submission" date="2016-08" db="EMBL/GenBank/DDBJ databases">
        <authorList>
            <person name="Seilhamer J.J."/>
        </authorList>
    </citation>
    <scope>NUCLEOTIDE SEQUENCE [LARGE SCALE GENOMIC DNA]</scope>
    <source>
        <strain evidence="8 9">DX4</strain>
    </source>
</reference>
<dbReference type="InterPro" id="IPR036259">
    <property type="entry name" value="MFS_trans_sf"/>
</dbReference>
<dbReference type="AlphaFoldDB" id="A0A1D7QE96"/>
<feature type="transmembrane region" description="Helical" evidence="6">
    <location>
        <begin position="249"/>
        <end position="270"/>
    </location>
</feature>
<feature type="transmembrane region" description="Helical" evidence="6">
    <location>
        <begin position="51"/>
        <end position="69"/>
    </location>
</feature>
<dbReference type="PROSITE" id="PS50850">
    <property type="entry name" value="MFS"/>
    <property type="match status" value="1"/>
</dbReference>
<feature type="transmembrane region" description="Helical" evidence="6">
    <location>
        <begin position="12"/>
        <end position="31"/>
    </location>
</feature>
<comment type="subcellular location">
    <subcellularLocation>
        <location evidence="1">Cell inner membrane</location>
        <topology evidence="1">Multi-pass membrane protein</topology>
    </subcellularLocation>
</comment>
<evidence type="ECO:0000313" key="8">
    <source>
        <dbReference type="EMBL" id="AOM77013.1"/>
    </source>
</evidence>
<keyword evidence="3 6" id="KW-0812">Transmembrane</keyword>
<feature type="transmembrane region" description="Helical" evidence="6">
    <location>
        <begin position="166"/>
        <end position="187"/>
    </location>
</feature>